<gene>
    <name evidence="7" type="primary">galK</name>
    <name evidence="7" type="ORF">CE91St30_15970</name>
</gene>
<dbReference type="PRINTS" id="PR00959">
    <property type="entry name" value="MEVGALKINASE"/>
</dbReference>
<protein>
    <submittedName>
        <fullName evidence="7">Galactokinase</fullName>
    </submittedName>
</protein>
<evidence type="ECO:0000259" key="6">
    <source>
        <dbReference type="Pfam" id="PF10509"/>
    </source>
</evidence>
<proteinExistence type="inferred from homology"/>
<evidence type="ECO:0000259" key="5">
    <source>
        <dbReference type="Pfam" id="PF00288"/>
    </source>
</evidence>
<keyword evidence="3" id="KW-0418">Kinase</keyword>
<accession>A0ABN6MF28</accession>
<keyword evidence="4" id="KW-0067">ATP-binding</keyword>
<sequence length="404" mass="42328">MSALGNAEQRAKELYAARFAGTPSVSASAPGRVELAGNHTDHQGGRTIAGAIDRRAHAFAAPNGSGEVRVVMGGFGEVRMSCSDLAPRESERATSAALVRGMAAARARSGKPLGGFDMAVASDIPAGSGVSSSAAFEVLVGAAMRALFDRSGELSLDELIALALEGVQAERAYFGKPCGAQDQIACALGGIVAMDFSEETPRAVPIAFDVDACAFSLCLIDSRCDHAAFTEEYAAVPADMRDVAHLFGSDRLEEVPQRAFFENLPRVRTELGDRKTLRALHYFDETKRVLAQQRALEAGDFEAFLAQVRRSGASSAEFLQNVSPRLDASGAHQPAMVILALCSHLLGAAGAYRIHGGGFGGSVLAFVPSRESEAFAAAMDGLLGYRACMPVSLGQPGAYGIRLA</sequence>
<organism evidence="7 8">
    <name type="scientific">Raoultibacter timonensis</name>
    <dbReference type="NCBI Taxonomy" id="1907662"/>
    <lineage>
        <taxon>Bacteria</taxon>
        <taxon>Bacillati</taxon>
        <taxon>Actinomycetota</taxon>
        <taxon>Coriobacteriia</taxon>
        <taxon>Eggerthellales</taxon>
        <taxon>Eggerthellaceae</taxon>
        <taxon>Raoultibacter</taxon>
    </lineage>
</organism>
<dbReference type="InterPro" id="IPR006204">
    <property type="entry name" value="GHMP_kinase_N_dom"/>
</dbReference>
<evidence type="ECO:0000256" key="1">
    <source>
        <dbReference type="ARBA" id="ARBA00006566"/>
    </source>
</evidence>
<evidence type="ECO:0000313" key="8">
    <source>
        <dbReference type="Proteomes" id="UP001320544"/>
    </source>
</evidence>
<dbReference type="PANTHER" id="PTHR10457">
    <property type="entry name" value="MEVALONATE KINASE/GALACTOKINASE"/>
    <property type="match status" value="1"/>
</dbReference>
<evidence type="ECO:0000313" key="7">
    <source>
        <dbReference type="EMBL" id="BDE96264.1"/>
    </source>
</evidence>
<feature type="domain" description="GHMP kinase N-terminal" evidence="5">
    <location>
        <begin position="103"/>
        <end position="190"/>
    </location>
</feature>
<dbReference type="InterPro" id="IPR036554">
    <property type="entry name" value="GHMP_kinase_C_sf"/>
</dbReference>
<dbReference type="InterPro" id="IPR006206">
    <property type="entry name" value="Mevalonate/galactokinase"/>
</dbReference>
<dbReference type="InterPro" id="IPR020568">
    <property type="entry name" value="Ribosomal_Su5_D2-typ_SF"/>
</dbReference>
<name>A0ABN6MF28_9ACTN</name>
<dbReference type="PANTHER" id="PTHR10457:SF7">
    <property type="entry name" value="GALACTOKINASE-RELATED"/>
    <property type="match status" value="1"/>
</dbReference>
<comment type="similarity">
    <text evidence="1">Belongs to the GHMP kinase family. GalK subfamily.</text>
</comment>
<feature type="domain" description="Galactokinase N-terminal" evidence="6">
    <location>
        <begin position="14"/>
        <end position="62"/>
    </location>
</feature>
<dbReference type="RefSeq" id="WP_244412533.1">
    <property type="nucleotide sequence ID" value="NZ_AP025564.1"/>
</dbReference>
<dbReference type="SUPFAM" id="SSF55060">
    <property type="entry name" value="GHMP Kinase, C-terminal domain"/>
    <property type="match status" value="1"/>
</dbReference>
<evidence type="ECO:0000256" key="3">
    <source>
        <dbReference type="ARBA" id="ARBA00022777"/>
    </source>
</evidence>
<dbReference type="Pfam" id="PF10509">
    <property type="entry name" value="GalKase_gal_bdg"/>
    <property type="match status" value="1"/>
</dbReference>
<dbReference type="Pfam" id="PF00288">
    <property type="entry name" value="GHMP_kinases_N"/>
    <property type="match status" value="1"/>
</dbReference>
<evidence type="ECO:0000256" key="4">
    <source>
        <dbReference type="ARBA" id="ARBA00022840"/>
    </source>
</evidence>
<dbReference type="PIRSF" id="PIRSF000530">
    <property type="entry name" value="Galactokinase"/>
    <property type="match status" value="1"/>
</dbReference>
<dbReference type="InterPro" id="IPR019539">
    <property type="entry name" value="GalKase_N"/>
</dbReference>
<dbReference type="SUPFAM" id="SSF54211">
    <property type="entry name" value="Ribosomal protein S5 domain 2-like"/>
    <property type="match status" value="1"/>
</dbReference>
<keyword evidence="8" id="KW-1185">Reference proteome</keyword>
<reference evidence="7 8" key="1">
    <citation type="submission" date="2022-01" db="EMBL/GenBank/DDBJ databases">
        <title>Novel bile acid biosynthetic pathways are enriched in the microbiome of centenarians.</title>
        <authorList>
            <person name="Sato Y."/>
            <person name="Atarashi K."/>
            <person name="Plichta R.D."/>
            <person name="Arai Y."/>
            <person name="Sasajima S."/>
            <person name="Kearney M.S."/>
            <person name="Suda W."/>
            <person name="Takeshita K."/>
            <person name="Sasaki T."/>
            <person name="Okamoto S."/>
            <person name="Skelly N.A."/>
            <person name="Okamura Y."/>
            <person name="Vlamakis H."/>
            <person name="Li Y."/>
            <person name="Tanoue T."/>
            <person name="Takei H."/>
            <person name="Nittono H."/>
            <person name="Narushima S."/>
            <person name="Irie J."/>
            <person name="Itoh H."/>
            <person name="Moriya K."/>
            <person name="Sugiura Y."/>
            <person name="Suematsu M."/>
            <person name="Moritoki N."/>
            <person name="Shibata S."/>
            <person name="Littman R.D."/>
            <person name="Fischbach A.M."/>
            <person name="Uwamino Y."/>
            <person name="Inoue T."/>
            <person name="Honda A."/>
            <person name="Hattori M."/>
            <person name="Murai T."/>
            <person name="Xavier J.R."/>
            <person name="Hirose N."/>
            <person name="Honda K."/>
        </authorList>
    </citation>
    <scope>NUCLEOTIDE SEQUENCE [LARGE SCALE GENOMIC DNA]</scope>
    <source>
        <strain evidence="7 8">CE91-St30</strain>
    </source>
</reference>
<keyword evidence="2" id="KW-0547">Nucleotide-binding</keyword>
<evidence type="ECO:0000256" key="2">
    <source>
        <dbReference type="ARBA" id="ARBA00022741"/>
    </source>
</evidence>
<dbReference type="Gene3D" id="3.30.230.10">
    <property type="match status" value="1"/>
</dbReference>
<keyword evidence="3" id="KW-0808">Transferase</keyword>
<dbReference type="Proteomes" id="UP001320544">
    <property type="component" value="Chromosome"/>
</dbReference>
<dbReference type="InterPro" id="IPR014721">
    <property type="entry name" value="Ribsml_uS5_D2-typ_fold_subgr"/>
</dbReference>
<dbReference type="EMBL" id="AP025564">
    <property type="protein sequence ID" value="BDE96264.1"/>
    <property type="molecule type" value="Genomic_DNA"/>
</dbReference>
<dbReference type="Gene3D" id="3.30.70.890">
    <property type="entry name" value="GHMP kinase, C-terminal domain"/>
    <property type="match status" value="1"/>
</dbReference>